<evidence type="ECO:0000313" key="10">
    <source>
        <dbReference type="EMBL" id="CAK9001295.1"/>
    </source>
</evidence>
<dbReference type="Gene3D" id="1.10.238.10">
    <property type="entry name" value="EF-hand"/>
    <property type="match status" value="1"/>
</dbReference>
<feature type="transmembrane region" description="Helical" evidence="8">
    <location>
        <begin position="392"/>
        <end position="413"/>
    </location>
</feature>
<dbReference type="InterPro" id="IPR027359">
    <property type="entry name" value="Volt_channel_dom_sf"/>
</dbReference>
<feature type="transmembrane region" description="Helical" evidence="8">
    <location>
        <begin position="166"/>
        <end position="190"/>
    </location>
</feature>
<evidence type="ECO:0000256" key="1">
    <source>
        <dbReference type="ARBA" id="ARBA00004141"/>
    </source>
</evidence>
<dbReference type="InterPro" id="IPR016024">
    <property type="entry name" value="ARM-type_fold"/>
</dbReference>
<evidence type="ECO:0000256" key="4">
    <source>
        <dbReference type="ARBA" id="ARBA00022989"/>
    </source>
</evidence>
<dbReference type="PANTHER" id="PTHR10037">
    <property type="entry name" value="VOLTAGE-GATED CATION CHANNEL CALCIUM AND SODIUM"/>
    <property type="match status" value="1"/>
</dbReference>
<evidence type="ECO:0000256" key="5">
    <source>
        <dbReference type="ARBA" id="ARBA00023136"/>
    </source>
</evidence>
<evidence type="ECO:0000259" key="9">
    <source>
        <dbReference type="PROSITE" id="PS50222"/>
    </source>
</evidence>
<feature type="compositionally biased region" description="Basic and acidic residues" evidence="7">
    <location>
        <begin position="648"/>
        <end position="662"/>
    </location>
</feature>
<dbReference type="Gene3D" id="1.20.120.350">
    <property type="entry name" value="Voltage-gated potassium channels. Chain C"/>
    <property type="match status" value="1"/>
</dbReference>
<evidence type="ECO:0000313" key="11">
    <source>
        <dbReference type="Proteomes" id="UP001642484"/>
    </source>
</evidence>
<protein>
    <recommendedName>
        <fullName evidence="9">EF-hand domain-containing protein</fullName>
    </recommendedName>
</protein>
<feature type="transmembrane region" description="Helical" evidence="8">
    <location>
        <begin position="356"/>
        <end position="380"/>
    </location>
</feature>
<gene>
    <name evidence="10" type="ORF">CCMP2556_LOCUS6396</name>
</gene>
<dbReference type="InterPro" id="IPR000225">
    <property type="entry name" value="Armadillo"/>
</dbReference>
<dbReference type="SUPFAM" id="SSF81324">
    <property type="entry name" value="Voltage-gated potassium channels"/>
    <property type="match status" value="1"/>
</dbReference>
<dbReference type="PROSITE" id="PS00018">
    <property type="entry name" value="EF_HAND_1"/>
    <property type="match status" value="1"/>
</dbReference>
<dbReference type="InterPro" id="IPR002048">
    <property type="entry name" value="EF_hand_dom"/>
</dbReference>
<dbReference type="PANTHER" id="PTHR10037:SF62">
    <property type="entry name" value="SODIUM CHANNEL PROTEIN 60E"/>
    <property type="match status" value="1"/>
</dbReference>
<accession>A0ABP0IFB8</accession>
<feature type="transmembrane region" description="Helical" evidence="8">
    <location>
        <begin position="237"/>
        <end position="259"/>
    </location>
</feature>
<dbReference type="InterPro" id="IPR011989">
    <property type="entry name" value="ARM-like"/>
</dbReference>
<feature type="region of interest" description="Disordered" evidence="7">
    <location>
        <begin position="106"/>
        <end position="139"/>
    </location>
</feature>
<dbReference type="SUPFAM" id="SSF47473">
    <property type="entry name" value="EF-hand"/>
    <property type="match status" value="1"/>
</dbReference>
<dbReference type="SUPFAM" id="SSF48371">
    <property type="entry name" value="ARM repeat"/>
    <property type="match status" value="1"/>
</dbReference>
<comment type="caution">
    <text evidence="10">The sequence shown here is derived from an EMBL/GenBank/DDBJ whole genome shotgun (WGS) entry which is preliminary data.</text>
</comment>
<keyword evidence="3" id="KW-0106">Calcium</keyword>
<sequence length="1221" mass="133833">MTRPTLRGEDGPSQANRAIGIILEEHQAQIMEELSRHRFDMERLISLKMQAVPAQNEVVDLKPTIGKPQKSTPLTPQGDLQEPSFEAPEEHINRATLSPSIEGVFSDTESRAVSQQSEARQNYSVDDPQDEVAKRKKRTGRVIRRTMSGNQSEISTSDRRFPRLKAWVRSGTFESIAGILIITNAVFIGIEIELSIQMGSPPWAVQVIGLTYTLAFALELLLRLVVDGCSMFWRRQYLWNLLDLFVVLCSLWEVLVLVLEAMMPDLSMNAGIGVISSLRIVRILRITRLIRNTGSSTGGAMKVLRALRTLIHSIVYTLKEVVWAAVFLFLIMYVFSLAITQGVAEELRTAPSESRLLHYWGGIPSAMSTCFMAVTGGISWEVASDPLLKISFLWWLLFITYVGFTVFAVLNVMTGVFCQSAIKSAQHDTDLFLQNMLVERDEHLKRIKDLFSRLDNDGSGSLTLAELEEHLGDPAVQAYFASMELSITDVWSFFKLLDSDLEAEISPETFFEGCQRLKGFARSLDLAKLMHQSQSMAKKQVEFMNTTDDFLAKIWEQLRRELWQETTLWYRSVRLLVFTTLALYIGTSCTNPGFLDSESRGCGSCLLLLCALCMRDSNEKVSNPTIVSPENPALLGASNLEMDQGDPETGKMDEGIKRRGAPDADNDGNVEGENNRALFFWYLKSLRSERGSPFARRVGCCSLFRTASRAAAASPDGDAARTSQVPCELDSSFPAEAWYGSDCVGAEQFLYDWGCKDMLALKYGVQLDEFDFVNKAKARCGPGSELQPRKLAHAMNVEPALKVKDASNERLLQLRLDVTSMGSFVELQNALRRWPGTACALAAVGLAGIGRNVQLVAAYREAYGTKDALVARTRPKSNGGVGPLHTFKAETFTTAVLIEPVIEHLLKYQPEPSVMLELQVPEESVDFGSSAFESEASVALAERFCGVLAGLAPASTDCGATASCLLAKELMCRHQKVADMQIAGCKVLSNWLGHCQQRLSTQQCCATMEAITAAMRRHSSNAAVQEAGAAAMGSAAGWPELQAAAATNGAVEEVVGAMRKFEGDSELLASGCGALTGLSANHPLNQSSIMACRSIEVIVDAMRRFSKHARLQTMGFGALGNLAANHPNNQAAIAQASGLQRVKAALQQHQNRPAVLTAALAALWCLLRNHSANTEAAAELSLAEMAMLALRRHPDDRRLKAVASGALQCLVPGLSEVVQID</sequence>
<feature type="domain" description="EF-hand" evidence="9">
    <location>
        <begin position="442"/>
        <end position="477"/>
    </location>
</feature>
<dbReference type="EMBL" id="CAXAMN010002780">
    <property type="protein sequence ID" value="CAK9001295.1"/>
    <property type="molecule type" value="Genomic_DNA"/>
</dbReference>
<feature type="transmembrane region" description="Helical" evidence="8">
    <location>
        <begin position="568"/>
        <end position="586"/>
    </location>
</feature>
<name>A0ABP0IFB8_9DINO</name>
<dbReference type="InterPro" id="IPR018247">
    <property type="entry name" value="EF_Hand_1_Ca_BS"/>
</dbReference>
<dbReference type="PROSITE" id="PS50176">
    <property type="entry name" value="ARM_REPEAT"/>
    <property type="match status" value="1"/>
</dbReference>
<dbReference type="InterPro" id="IPR043203">
    <property type="entry name" value="VGCC_Ca_Na"/>
</dbReference>
<feature type="region of interest" description="Disordered" evidence="7">
    <location>
        <begin position="637"/>
        <end position="668"/>
    </location>
</feature>
<feature type="transmembrane region" description="Helical" evidence="8">
    <location>
        <begin position="202"/>
        <end position="225"/>
    </location>
</feature>
<feature type="repeat" description="ARM" evidence="6">
    <location>
        <begin position="1093"/>
        <end position="1137"/>
    </location>
</feature>
<dbReference type="InterPro" id="IPR011992">
    <property type="entry name" value="EF-hand-dom_pair"/>
</dbReference>
<feature type="region of interest" description="Disordered" evidence="7">
    <location>
        <begin position="64"/>
        <end position="83"/>
    </location>
</feature>
<evidence type="ECO:0000256" key="7">
    <source>
        <dbReference type="SAM" id="MobiDB-lite"/>
    </source>
</evidence>
<reference evidence="10 11" key="1">
    <citation type="submission" date="2024-02" db="EMBL/GenBank/DDBJ databases">
        <authorList>
            <person name="Chen Y."/>
            <person name="Shah S."/>
            <person name="Dougan E. K."/>
            <person name="Thang M."/>
            <person name="Chan C."/>
        </authorList>
    </citation>
    <scope>NUCLEOTIDE SEQUENCE [LARGE SCALE GENOMIC DNA]</scope>
</reference>
<dbReference type="InterPro" id="IPR005821">
    <property type="entry name" value="Ion_trans_dom"/>
</dbReference>
<dbReference type="Gene3D" id="1.10.287.70">
    <property type="match status" value="1"/>
</dbReference>
<evidence type="ECO:0000256" key="6">
    <source>
        <dbReference type="PROSITE-ProRule" id="PRU00259"/>
    </source>
</evidence>
<keyword evidence="4 8" id="KW-1133">Transmembrane helix</keyword>
<keyword evidence="11" id="KW-1185">Reference proteome</keyword>
<evidence type="ECO:0000256" key="2">
    <source>
        <dbReference type="ARBA" id="ARBA00022692"/>
    </source>
</evidence>
<dbReference type="Pfam" id="PF00520">
    <property type="entry name" value="Ion_trans"/>
    <property type="match status" value="1"/>
</dbReference>
<proteinExistence type="predicted"/>
<keyword evidence="5 8" id="KW-0472">Membrane</keyword>
<evidence type="ECO:0000256" key="3">
    <source>
        <dbReference type="ARBA" id="ARBA00022837"/>
    </source>
</evidence>
<feature type="compositionally biased region" description="Polar residues" evidence="7">
    <location>
        <begin position="111"/>
        <end position="124"/>
    </location>
</feature>
<dbReference type="PROSITE" id="PS50222">
    <property type="entry name" value="EF_HAND_2"/>
    <property type="match status" value="1"/>
</dbReference>
<keyword evidence="2 8" id="KW-0812">Transmembrane</keyword>
<evidence type="ECO:0000256" key="8">
    <source>
        <dbReference type="SAM" id="Phobius"/>
    </source>
</evidence>
<comment type="subcellular location">
    <subcellularLocation>
        <location evidence="1">Membrane</location>
        <topology evidence="1">Multi-pass membrane protein</topology>
    </subcellularLocation>
</comment>
<feature type="transmembrane region" description="Helical" evidence="8">
    <location>
        <begin position="321"/>
        <end position="344"/>
    </location>
</feature>
<dbReference type="Proteomes" id="UP001642484">
    <property type="component" value="Unassembled WGS sequence"/>
</dbReference>
<organism evidence="10 11">
    <name type="scientific">Durusdinium trenchii</name>
    <dbReference type="NCBI Taxonomy" id="1381693"/>
    <lineage>
        <taxon>Eukaryota</taxon>
        <taxon>Sar</taxon>
        <taxon>Alveolata</taxon>
        <taxon>Dinophyceae</taxon>
        <taxon>Suessiales</taxon>
        <taxon>Symbiodiniaceae</taxon>
        <taxon>Durusdinium</taxon>
    </lineage>
</organism>
<dbReference type="Gene3D" id="1.25.10.10">
    <property type="entry name" value="Leucine-rich Repeat Variant"/>
    <property type="match status" value="2"/>
</dbReference>